<dbReference type="Proteomes" id="UP000054564">
    <property type="component" value="Unassembled WGS sequence"/>
</dbReference>
<feature type="compositionally biased region" description="Low complexity" evidence="1">
    <location>
        <begin position="53"/>
        <end position="72"/>
    </location>
</feature>
<feature type="region of interest" description="Disordered" evidence="1">
    <location>
        <begin position="1"/>
        <end position="114"/>
    </location>
</feature>
<name>A0A0L0VTH4_9BASI</name>
<feature type="compositionally biased region" description="Polar residues" evidence="1">
    <location>
        <begin position="32"/>
        <end position="50"/>
    </location>
</feature>
<reference evidence="3" key="1">
    <citation type="submission" date="2014-03" db="EMBL/GenBank/DDBJ databases">
        <title>The Genome Sequence of Puccinia striiformis f. sp. tritici PST-78.</title>
        <authorList>
            <consortium name="The Broad Institute Genome Sequencing Platform"/>
            <person name="Cuomo C."/>
            <person name="Hulbert S."/>
            <person name="Chen X."/>
            <person name="Walker B."/>
            <person name="Young S.K."/>
            <person name="Zeng Q."/>
            <person name="Gargeya S."/>
            <person name="Fitzgerald M."/>
            <person name="Haas B."/>
            <person name="Abouelleil A."/>
            <person name="Alvarado L."/>
            <person name="Arachchi H.M."/>
            <person name="Berlin A.M."/>
            <person name="Chapman S.B."/>
            <person name="Goldberg J."/>
            <person name="Griggs A."/>
            <person name="Gujja S."/>
            <person name="Hansen M."/>
            <person name="Howarth C."/>
            <person name="Imamovic A."/>
            <person name="Larimer J."/>
            <person name="McCowan C."/>
            <person name="Montmayeur A."/>
            <person name="Murphy C."/>
            <person name="Neiman D."/>
            <person name="Pearson M."/>
            <person name="Priest M."/>
            <person name="Roberts A."/>
            <person name="Saif S."/>
            <person name="Shea T."/>
            <person name="Sisk P."/>
            <person name="Sykes S."/>
            <person name="Wortman J."/>
            <person name="Nusbaum C."/>
            <person name="Birren B."/>
        </authorList>
    </citation>
    <scope>NUCLEOTIDE SEQUENCE [LARGE SCALE GENOMIC DNA]</scope>
    <source>
        <strain evidence="3">race PST-78</strain>
    </source>
</reference>
<gene>
    <name evidence="2" type="ORF">PSTG_04520</name>
</gene>
<accession>A0A0L0VTH4</accession>
<proteinExistence type="predicted"/>
<dbReference type="AlphaFoldDB" id="A0A0L0VTH4"/>
<evidence type="ECO:0000313" key="2">
    <source>
        <dbReference type="EMBL" id="KNF02315.1"/>
    </source>
</evidence>
<comment type="caution">
    <text evidence="2">The sequence shown here is derived from an EMBL/GenBank/DDBJ whole genome shotgun (WGS) entry which is preliminary data.</text>
</comment>
<evidence type="ECO:0000313" key="3">
    <source>
        <dbReference type="Proteomes" id="UP000054564"/>
    </source>
</evidence>
<sequence>MSDRLNALSNTIRNTTPNSNPAVNDDSAVESLLTSQPTGSQDLSGTQAPGTETPPGAQQPAGQPAGKTAAGKKVTRYTRSATKIVVADTGEGTSLSPNSEPKGKETSSNTLKPTDLTLLLGEGNAEAETTVTARTEKDDQSPEEVKKMIMGEAMAATRAGETDKAAMLWKVYVSMNPTSEDSAPPAKKRGREASIEILGQSSDIQEVRRERGTIPLLNENEIEFAAEEIVTHKDVGFTPYFDKNLRKLKGPIPLTIFNKKWQDRAIVYHAEKRTKSDDGSSDGRL</sequence>
<feature type="compositionally biased region" description="Polar residues" evidence="1">
    <location>
        <begin position="7"/>
        <end position="22"/>
    </location>
</feature>
<evidence type="ECO:0000256" key="1">
    <source>
        <dbReference type="SAM" id="MobiDB-lite"/>
    </source>
</evidence>
<protein>
    <submittedName>
        <fullName evidence="2">Uncharacterized protein</fullName>
    </submittedName>
</protein>
<dbReference type="EMBL" id="AJIL01000024">
    <property type="protein sequence ID" value="KNF02315.1"/>
    <property type="molecule type" value="Genomic_DNA"/>
</dbReference>
<organism evidence="2 3">
    <name type="scientific">Puccinia striiformis f. sp. tritici PST-78</name>
    <dbReference type="NCBI Taxonomy" id="1165861"/>
    <lineage>
        <taxon>Eukaryota</taxon>
        <taxon>Fungi</taxon>
        <taxon>Dikarya</taxon>
        <taxon>Basidiomycota</taxon>
        <taxon>Pucciniomycotina</taxon>
        <taxon>Pucciniomycetes</taxon>
        <taxon>Pucciniales</taxon>
        <taxon>Pucciniaceae</taxon>
        <taxon>Puccinia</taxon>
    </lineage>
</organism>
<keyword evidence="3" id="KW-1185">Reference proteome</keyword>